<gene>
    <name evidence="2" type="ORF">GCM10022226_47150</name>
</gene>
<evidence type="ECO:0000313" key="2">
    <source>
        <dbReference type="EMBL" id="GAA3821402.1"/>
    </source>
</evidence>
<dbReference type="RefSeq" id="WP_344944025.1">
    <property type="nucleotide sequence ID" value="NZ_BAAAZR010000014.1"/>
</dbReference>
<proteinExistence type="predicted"/>
<dbReference type="Proteomes" id="UP001500888">
    <property type="component" value="Unassembled WGS sequence"/>
</dbReference>
<dbReference type="EMBL" id="BAAAZR010000014">
    <property type="protein sequence ID" value="GAA3821402.1"/>
    <property type="molecule type" value="Genomic_DNA"/>
</dbReference>
<dbReference type="Pfam" id="PF18495">
    <property type="entry name" value="VbhA"/>
    <property type="match status" value="1"/>
</dbReference>
<organism evidence="2 3">
    <name type="scientific">Sphaerisporangium flaviroseum</name>
    <dbReference type="NCBI Taxonomy" id="509199"/>
    <lineage>
        <taxon>Bacteria</taxon>
        <taxon>Bacillati</taxon>
        <taxon>Actinomycetota</taxon>
        <taxon>Actinomycetes</taxon>
        <taxon>Streptosporangiales</taxon>
        <taxon>Streptosporangiaceae</taxon>
        <taxon>Sphaerisporangium</taxon>
    </lineage>
</organism>
<dbReference type="InterPro" id="IPR043038">
    <property type="entry name" value="VbhA_sf"/>
</dbReference>
<feature type="domain" description="Antitoxin VbhA" evidence="1">
    <location>
        <begin position="11"/>
        <end position="52"/>
    </location>
</feature>
<keyword evidence="3" id="KW-1185">Reference proteome</keyword>
<dbReference type="InterPro" id="IPR041535">
    <property type="entry name" value="VbhA"/>
</dbReference>
<accession>A0ABP7ILC6</accession>
<evidence type="ECO:0000313" key="3">
    <source>
        <dbReference type="Proteomes" id="UP001500888"/>
    </source>
</evidence>
<evidence type="ECO:0000259" key="1">
    <source>
        <dbReference type="Pfam" id="PF18495"/>
    </source>
</evidence>
<dbReference type="InterPro" id="IPR033788">
    <property type="entry name" value="VbhA-like"/>
</dbReference>
<dbReference type="CDD" id="cd11586">
    <property type="entry name" value="VbhA_like"/>
    <property type="match status" value="1"/>
</dbReference>
<dbReference type="Gene3D" id="1.10.8.1050">
    <property type="entry name" value="Antitoxin VbhA-like"/>
    <property type="match status" value="1"/>
</dbReference>
<sequence length="57" mass="6009">MSDHETELTDAMAEAVAAQRLEGLTPTPLAIALMEQVAAGDLSSAAAVEKLLEHYRA</sequence>
<name>A0ABP7ILC6_9ACTN</name>
<reference evidence="3" key="1">
    <citation type="journal article" date="2019" name="Int. J. Syst. Evol. Microbiol.">
        <title>The Global Catalogue of Microorganisms (GCM) 10K type strain sequencing project: providing services to taxonomists for standard genome sequencing and annotation.</title>
        <authorList>
            <consortium name="The Broad Institute Genomics Platform"/>
            <consortium name="The Broad Institute Genome Sequencing Center for Infectious Disease"/>
            <person name="Wu L."/>
            <person name="Ma J."/>
        </authorList>
    </citation>
    <scope>NUCLEOTIDE SEQUENCE [LARGE SCALE GENOMIC DNA]</scope>
    <source>
        <strain evidence="3">JCM 16908</strain>
    </source>
</reference>
<protein>
    <recommendedName>
        <fullName evidence="1">Antitoxin VbhA domain-containing protein</fullName>
    </recommendedName>
</protein>
<comment type="caution">
    <text evidence="2">The sequence shown here is derived from an EMBL/GenBank/DDBJ whole genome shotgun (WGS) entry which is preliminary data.</text>
</comment>